<evidence type="ECO:0000259" key="18">
    <source>
        <dbReference type="PROSITE" id="PS50089"/>
    </source>
</evidence>
<keyword evidence="8 16" id="KW-0227">DNA damage</keyword>
<feature type="compositionally biased region" description="Acidic residues" evidence="17">
    <location>
        <begin position="271"/>
        <end position="288"/>
    </location>
</feature>
<keyword evidence="11 16" id="KW-0862">Zinc</keyword>
<evidence type="ECO:0000256" key="7">
    <source>
        <dbReference type="ARBA" id="ARBA00022723"/>
    </source>
</evidence>
<dbReference type="GO" id="GO:0005634">
    <property type="term" value="C:nucleus"/>
    <property type="evidence" value="ECO:0007669"/>
    <property type="project" value="UniProtKB-SubCell"/>
</dbReference>
<dbReference type="Gene3D" id="3.30.40.10">
    <property type="entry name" value="Zinc/RING finger domain, C3HC4 (zinc finger)"/>
    <property type="match status" value="1"/>
</dbReference>
<dbReference type="InterPro" id="IPR036388">
    <property type="entry name" value="WH-like_DNA-bd_sf"/>
</dbReference>
<comment type="catalytic activity">
    <reaction evidence="1 16">
        <text>S-ubiquitinyl-[E2 ubiquitin-conjugating enzyme]-L-cysteine + [acceptor protein]-L-lysine = [E2 ubiquitin-conjugating enzyme]-L-cysteine + N(6)-ubiquitinyl-[acceptor protein]-L-lysine.</text>
        <dbReference type="EC" id="2.3.2.27"/>
    </reaction>
</comment>
<evidence type="ECO:0000256" key="9">
    <source>
        <dbReference type="ARBA" id="ARBA00022771"/>
    </source>
</evidence>
<evidence type="ECO:0000256" key="4">
    <source>
        <dbReference type="ARBA" id="ARBA00012483"/>
    </source>
</evidence>
<keyword evidence="6 16" id="KW-0808">Transferase</keyword>
<dbReference type="Gene3D" id="1.10.10.10">
    <property type="entry name" value="Winged helix-like DNA-binding domain superfamily/Winged helix DNA-binding domain"/>
    <property type="match status" value="1"/>
</dbReference>
<dbReference type="OrthoDB" id="39734at2759"/>
<sequence>MITSSDVDRLFLQAVMSRGIMTLTLAQALHKACINAVNASNQALKLKYSDNIDTWNKFVSTINESVDKLDLEFRTVHDEVSGSDMYALVNRKGDEVAQMATDYTPVEIAFFKAVVEQIMLAPREAYSVSSMAALRELSAGKINMTKSQAEVVLSSFVAKGWLLKSERGRYSLSTRSLLELLPYIKSTYPDEIIECTICFDVLTRGVGCHTPNCKARLHLHCFSKFRRSRKTCPTCSAEWPQNAKDKPLLAVGEDAAKAGDDQGRRSRRDDADSEPEEDEAEDEEEAEVQDTPPKRRTKGKKAAREDSMDVDEEEDEPVVKPEPSQTQGKGRLRRSTRH</sequence>
<evidence type="ECO:0000256" key="12">
    <source>
        <dbReference type="ARBA" id="ARBA00023172"/>
    </source>
</evidence>
<organism evidence="19 20">
    <name type="scientific">Psilocybe cf. subviscida</name>
    <dbReference type="NCBI Taxonomy" id="2480587"/>
    <lineage>
        <taxon>Eukaryota</taxon>
        <taxon>Fungi</taxon>
        <taxon>Dikarya</taxon>
        <taxon>Basidiomycota</taxon>
        <taxon>Agaricomycotina</taxon>
        <taxon>Agaricomycetes</taxon>
        <taxon>Agaricomycetidae</taxon>
        <taxon>Agaricales</taxon>
        <taxon>Agaricineae</taxon>
        <taxon>Strophariaceae</taxon>
        <taxon>Psilocybe</taxon>
    </lineage>
</organism>
<proteinExistence type="inferred from homology"/>
<feature type="region of interest" description="Disordered" evidence="17">
    <location>
        <begin position="255"/>
        <end position="338"/>
    </location>
</feature>
<evidence type="ECO:0000256" key="16">
    <source>
        <dbReference type="RuleBase" id="RU368018"/>
    </source>
</evidence>
<evidence type="ECO:0000256" key="15">
    <source>
        <dbReference type="PROSITE-ProRule" id="PRU00175"/>
    </source>
</evidence>
<dbReference type="InterPro" id="IPR001841">
    <property type="entry name" value="Znf_RING"/>
</dbReference>
<dbReference type="PANTHER" id="PTHR20973:SF0">
    <property type="entry name" value="NON-STRUCTURAL MAINTENANCE OF CHROMOSOMES ELEMENT 1 HOMOLOG"/>
    <property type="match status" value="1"/>
</dbReference>
<evidence type="ECO:0000256" key="6">
    <source>
        <dbReference type="ARBA" id="ARBA00022679"/>
    </source>
</evidence>
<feature type="domain" description="RING-type" evidence="18">
    <location>
        <begin position="195"/>
        <end position="236"/>
    </location>
</feature>
<evidence type="ECO:0000256" key="2">
    <source>
        <dbReference type="ARBA" id="ARBA00004123"/>
    </source>
</evidence>
<keyword evidence="7 16" id="KW-0479">Metal-binding</keyword>
<evidence type="ECO:0000256" key="14">
    <source>
        <dbReference type="ARBA" id="ARBA00023242"/>
    </source>
</evidence>
<evidence type="ECO:0000256" key="13">
    <source>
        <dbReference type="ARBA" id="ARBA00023204"/>
    </source>
</evidence>
<comment type="subunit">
    <text evidence="16">Component of the Smc5-Smc6 complex.</text>
</comment>
<evidence type="ECO:0000256" key="10">
    <source>
        <dbReference type="ARBA" id="ARBA00022786"/>
    </source>
</evidence>
<dbReference type="PANTHER" id="PTHR20973">
    <property type="entry name" value="NON-SMC ELEMENT 1-RELATED"/>
    <property type="match status" value="1"/>
</dbReference>
<keyword evidence="9 15" id="KW-0863">Zinc-finger</keyword>
<evidence type="ECO:0000313" key="20">
    <source>
        <dbReference type="Proteomes" id="UP000567179"/>
    </source>
</evidence>
<protein>
    <recommendedName>
        <fullName evidence="5 16">Non-structural maintenance of chromosomes element 1 homolog</fullName>
        <ecNumber evidence="4 16">2.3.2.27</ecNumber>
    </recommendedName>
</protein>
<dbReference type="PROSITE" id="PS50089">
    <property type="entry name" value="ZF_RING_2"/>
    <property type="match status" value="1"/>
</dbReference>
<dbReference type="GO" id="GO:0061630">
    <property type="term" value="F:ubiquitin protein ligase activity"/>
    <property type="evidence" value="ECO:0007669"/>
    <property type="project" value="UniProtKB-EC"/>
</dbReference>
<evidence type="ECO:0000256" key="5">
    <source>
        <dbReference type="ARBA" id="ARBA00019422"/>
    </source>
</evidence>
<evidence type="ECO:0000256" key="3">
    <source>
        <dbReference type="ARBA" id="ARBA00010258"/>
    </source>
</evidence>
<comment type="similarity">
    <text evidence="3 16">Belongs to the NSE1 family.</text>
</comment>
<dbReference type="Gene3D" id="3.90.1150.220">
    <property type="match status" value="1"/>
</dbReference>
<evidence type="ECO:0000256" key="11">
    <source>
        <dbReference type="ARBA" id="ARBA00022833"/>
    </source>
</evidence>
<comment type="caution">
    <text evidence="19">The sequence shown here is derived from an EMBL/GenBank/DDBJ whole genome shotgun (WGS) entry which is preliminary data.</text>
</comment>
<evidence type="ECO:0000256" key="1">
    <source>
        <dbReference type="ARBA" id="ARBA00000900"/>
    </source>
</evidence>
<dbReference type="EMBL" id="JAACJJ010000001">
    <property type="protein sequence ID" value="KAF5330309.1"/>
    <property type="molecule type" value="Genomic_DNA"/>
</dbReference>
<dbReference type="Proteomes" id="UP000567179">
    <property type="component" value="Unassembled WGS sequence"/>
</dbReference>
<feature type="compositionally biased region" description="Basic and acidic residues" evidence="17">
    <location>
        <begin position="255"/>
        <end position="270"/>
    </location>
</feature>
<dbReference type="InterPro" id="IPR014857">
    <property type="entry name" value="Nse1_RING_C4HC3-type"/>
</dbReference>
<name>A0A8H5BW26_9AGAR</name>
<dbReference type="InterPro" id="IPR013083">
    <property type="entry name" value="Znf_RING/FYVE/PHD"/>
</dbReference>
<dbReference type="GO" id="GO:0000724">
    <property type="term" value="P:double-strand break repair via homologous recombination"/>
    <property type="evidence" value="ECO:0007669"/>
    <property type="project" value="TreeGrafter"/>
</dbReference>
<keyword evidence="10 16" id="KW-0833">Ubl conjugation pathway</keyword>
<evidence type="ECO:0000313" key="19">
    <source>
        <dbReference type="EMBL" id="KAF5330309.1"/>
    </source>
</evidence>
<keyword evidence="20" id="KW-1185">Reference proteome</keyword>
<dbReference type="InterPro" id="IPR011513">
    <property type="entry name" value="Nse1"/>
</dbReference>
<dbReference type="Pfam" id="PF08746">
    <property type="entry name" value="zf-RING-like"/>
    <property type="match status" value="1"/>
</dbReference>
<dbReference type="AlphaFoldDB" id="A0A8H5BW26"/>
<dbReference type="GO" id="GO:0030915">
    <property type="term" value="C:Smc5-Smc6 complex"/>
    <property type="evidence" value="ECO:0007669"/>
    <property type="project" value="UniProtKB-UniRule"/>
</dbReference>
<dbReference type="EC" id="2.3.2.27" evidence="4 16"/>
<evidence type="ECO:0000256" key="8">
    <source>
        <dbReference type="ARBA" id="ARBA00022763"/>
    </source>
</evidence>
<dbReference type="GO" id="GO:0008270">
    <property type="term" value="F:zinc ion binding"/>
    <property type="evidence" value="ECO:0007669"/>
    <property type="project" value="UniProtKB-KW"/>
</dbReference>
<accession>A0A8H5BW26</accession>
<comment type="subcellular location">
    <subcellularLocation>
        <location evidence="2 16">Nucleus</location>
    </subcellularLocation>
</comment>
<gene>
    <name evidence="19" type="ORF">D9619_005783</name>
</gene>
<dbReference type="Pfam" id="PF07574">
    <property type="entry name" value="SMC_Nse1"/>
    <property type="match status" value="1"/>
</dbReference>
<keyword evidence="12 16" id="KW-0233">DNA recombination</keyword>
<dbReference type="SUPFAM" id="SSF57850">
    <property type="entry name" value="RING/U-box"/>
    <property type="match status" value="1"/>
</dbReference>
<comment type="function">
    <text evidence="16">Acts in a DNA repair pathway for removal of UV-induced DNA damage that is distinct from classical nucleotide excision repair and in repair of ionizing radiation damage. Functions in homologous recombination repair of DNA double strand breaks and in recovery of stalled replication forks.</text>
</comment>
<keyword evidence="13 16" id="KW-0234">DNA repair</keyword>
<dbReference type="FunFam" id="1.10.10.10:FF:000270">
    <property type="entry name" value="Non-structural maintenance of chromosomes element 1 homolog"/>
    <property type="match status" value="1"/>
</dbReference>
<keyword evidence="14 16" id="KW-0539">Nucleus</keyword>
<evidence type="ECO:0000256" key="17">
    <source>
        <dbReference type="SAM" id="MobiDB-lite"/>
    </source>
</evidence>
<dbReference type="CDD" id="cd16493">
    <property type="entry name" value="RING-CH-C4HC3_NSE1"/>
    <property type="match status" value="1"/>
</dbReference>
<reference evidence="19 20" key="1">
    <citation type="journal article" date="2020" name="ISME J.">
        <title>Uncovering the hidden diversity of litter-decomposition mechanisms in mushroom-forming fungi.</title>
        <authorList>
            <person name="Floudas D."/>
            <person name="Bentzer J."/>
            <person name="Ahren D."/>
            <person name="Johansson T."/>
            <person name="Persson P."/>
            <person name="Tunlid A."/>
        </authorList>
    </citation>
    <scope>NUCLEOTIDE SEQUENCE [LARGE SCALE GENOMIC DNA]</scope>
    <source>
        <strain evidence="19 20">CBS 101986</strain>
    </source>
</reference>